<organism evidence="13 14">
    <name type="scientific">Meridianimarinicoccus aquatilis</name>
    <dbReference type="NCBI Taxonomy" id="2552766"/>
    <lineage>
        <taxon>Bacteria</taxon>
        <taxon>Pseudomonadati</taxon>
        <taxon>Pseudomonadota</taxon>
        <taxon>Alphaproteobacteria</taxon>
        <taxon>Rhodobacterales</taxon>
        <taxon>Paracoccaceae</taxon>
        <taxon>Meridianimarinicoccus</taxon>
    </lineage>
</organism>
<dbReference type="CDD" id="cd02792">
    <property type="entry name" value="MopB_CT_Formate-Dh-Na-like"/>
    <property type="match status" value="1"/>
</dbReference>
<keyword evidence="14" id="KW-1185">Reference proteome</keyword>
<dbReference type="AlphaFoldDB" id="A0A4R6B1X6"/>
<comment type="cofactor">
    <cofactor evidence="2">
        <name>[4Fe-4S] cluster</name>
        <dbReference type="ChEBI" id="CHEBI:49883"/>
    </cofactor>
</comment>
<dbReference type="Proteomes" id="UP000294562">
    <property type="component" value="Unassembled WGS sequence"/>
</dbReference>
<keyword evidence="5" id="KW-0004">4Fe-4S</keyword>
<evidence type="ECO:0000256" key="6">
    <source>
        <dbReference type="ARBA" id="ARBA00022505"/>
    </source>
</evidence>
<accession>A0A4R6B1X6</accession>
<dbReference type="Pfam" id="PF04879">
    <property type="entry name" value="Molybdop_Fe4S4"/>
    <property type="match status" value="1"/>
</dbReference>
<keyword evidence="9" id="KW-0560">Oxidoreductase</keyword>
<dbReference type="PROSITE" id="PS51318">
    <property type="entry name" value="TAT"/>
    <property type="match status" value="1"/>
</dbReference>
<evidence type="ECO:0000313" key="13">
    <source>
        <dbReference type="EMBL" id="TDL90580.1"/>
    </source>
</evidence>
<evidence type="ECO:0000256" key="2">
    <source>
        <dbReference type="ARBA" id="ARBA00001966"/>
    </source>
</evidence>
<dbReference type="FunFam" id="2.40.40.20:FF:000013">
    <property type="entry name" value="Dimethyl sulfoxide reductase subunit A"/>
    <property type="match status" value="1"/>
</dbReference>
<evidence type="ECO:0000259" key="12">
    <source>
        <dbReference type="PROSITE" id="PS51669"/>
    </source>
</evidence>
<reference evidence="13 14" key="1">
    <citation type="submission" date="2019-03" db="EMBL/GenBank/DDBJ databases">
        <title>Rhodobacteraceae bacterium SM1902, a new member of the family Rhodobacteraceae isolated from Yantai.</title>
        <authorList>
            <person name="Sun Y."/>
        </authorList>
    </citation>
    <scope>NUCLEOTIDE SEQUENCE [LARGE SCALE GENOMIC DNA]</scope>
    <source>
        <strain evidence="13 14">SM1902</strain>
    </source>
</reference>
<keyword evidence="11" id="KW-0411">Iron-sulfur</keyword>
<dbReference type="PANTHER" id="PTHR43598:SF1">
    <property type="entry name" value="FORMATE DEHYDROGENASE-O MAJOR SUBUNIT"/>
    <property type="match status" value="1"/>
</dbReference>
<evidence type="ECO:0000256" key="7">
    <source>
        <dbReference type="ARBA" id="ARBA00022723"/>
    </source>
</evidence>
<dbReference type="PANTHER" id="PTHR43598">
    <property type="entry name" value="TUNGSTEN-CONTAINING FORMYLMETHANOFURAN DEHYDROGENASE 2 SUBUNIT B"/>
    <property type="match status" value="1"/>
</dbReference>
<dbReference type="GO" id="GO:0030313">
    <property type="term" value="C:cell envelope"/>
    <property type="evidence" value="ECO:0007669"/>
    <property type="project" value="UniProtKB-SubCell"/>
</dbReference>
<gene>
    <name evidence="13" type="ORF">E2L05_04665</name>
</gene>
<dbReference type="RefSeq" id="WP_133341729.1">
    <property type="nucleotide sequence ID" value="NZ_SMZO01000007.1"/>
</dbReference>
<dbReference type="InterPro" id="IPR006963">
    <property type="entry name" value="Mopterin_OxRdtase_4Fe-4S_dom"/>
</dbReference>
<evidence type="ECO:0000313" key="14">
    <source>
        <dbReference type="Proteomes" id="UP000294562"/>
    </source>
</evidence>
<dbReference type="InterPro" id="IPR006311">
    <property type="entry name" value="TAT_signal"/>
</dbReference>
<feature type="domain" description="4Fe-4S Mo/W bis-MGD-type" evidence="12">
    <location>
        <begin position="66"/>
        <end position="122"/>
    </location>
</feature>
<dbReference type="GO" id="GO:0030151">
    <property type="term" value="F:molybdenum ion binding"/>
    <property type="evidence" value="ECO:0007669"/>
    <property type="project" value="TreeGrafter"/>
</dbReference>
<dbReference type="Gene3D" id="3.40.228.10">
    <property type="entry name" value="Dimethylsulfoxide Reductase, domain 2"/>
    <property type="match status" value="1"/>
</dbReference>
<evidence type="ECO:0000256" key="5">
    <source>
        <dbReference type="ARBA" id="ARBA00022485"/>
    </source>
</evidence>
<comment type="caution">
    <text evidence="13">The sequence shown here is derived from an EMBL/GenBank/DDBJ whole genome shotgun (WGS) entry which is preliminary data.</text>
</comment>
<dbReference type="GO" id="GO:0009055">
    <property type="term" value="F:electron transfer activity"/>
    <property type="evidence" value="ECO:0007669"/>
    <property type="project" value="TreeGrafter"/>
</dbReference>
<dbReference type="GO" id="GO:0016491">
    <property type="term" value="F:oxidoreductase activity"/>
    <property type="evidence" value="ECO:0007669"/>
    <property type="project" value="UniProtKB-KW"/>
</dbReference>
<dbReference type="GO" id="GO:0009061">
    <property type="term" value="P:anaerobic respiration"/>
    <property type="evidence" value="ECO:0007669"/>
    <property type="project" value="TreeGrafter"/>
</dbReference>
<dbReference type="GO" id="GO:0051539">
    <property type="term" value="F:4 iron, 4 sulfur cluster binding"/>
    <property type="evidence" value="ECO:0007669"/>
    <property type="project" value="UniProtKB-KW"/>
</dbReference>
<comment type="cofactor">
    <cofactor evidence="1">
        <name>Mo-bis(molybdopterin guanine dinucleotide)</name>
        <dbReference type="ChEBI" id="CHEBI:60539"/>
    </cofactor>
</comment>
<protein>
    <submittedName>
        <fullName evidence="13">Formate dehydrogenase</fullName>
    </submittedName>
</protein>
<dbReference type="FunFam" id="3.40.228.10:FF:000002">
    <property type="entry name" value="Formate dehydrogenase subunit alpha"/>
    <property type="match status" value="1"/>
</dbReference>
<dbReference type="PROSITE" id="PS51669">
    <property type="entry name" value="4FE4S_MOW_BIS_MGD"/>
    <property type="match status" value="1"/>
</dbReference>
<evidence type="ECO:0000256" key="10">
    <source>
        <dbReference type="ARBA" id="ARBA00023004"/>
    </source>
</evidence>
<evidence type="ECO:0000256" key="3">
    <source>
        <dbReference type="ARBA" id="ARBA00004196"/>
    </source>
</evidence>
<proteinExistence type="inferred from homology"/>
<dbReference type="OrthoDB" id="9816402at2"/>
<dbReference type="SUPFAM" id="SSF53706">
    <property type="entry name" value="Formate dehydrogenase/DMSO reductase, domains 1-3"/>
    <property type="match status" value="1"/>
</dbReference>
<dbReference type="InterPro" id="IPR006656">
    <property type="entry name" value="Mopterin_OxRdtase"/>
</dbReference>
<evidence type="ECO:0000256" key="8">
    <source>
        <dbReference type="ARBA" id="ARBA00022729"/>
    </source>
</evidence>
<sequence length="993" mass="109994">MLKKKTNAAPRSAQRTGLLSDMARTSVDRRAFLRGSGLAIGGLAAIGATGGTVTRANAQTAAASAVQTVKSVCTHCSVGCTVVAEVSDGVWIGQEPGWDSPFNLGAHCAKGAAVREHAHGERRLKYPMKKENGEWVRLSWEQAINEIGDQMMQIRDESGPDSVYWLGSAKHNNEQAYMFRKFAAYWGTNNVDHQARICHSTTVAGVANTWGYGAMTNSYNDIHKSRAIFIIGGNPAEAHPVSLLHVLRAKEQNNAPVIVCDPRFTRTAAHADEYVRFRPGSDVALVWGILWHIFENGWEDKEFIRTRVWGMDQIKAEVAKWTPEEVERVTGAPGSQLERVARTLANNRPGTVIWCMGGTQHTNGNNNTRAYCILQLALGNMGTAGGGTNIFRGHDNVQGATDLGVLADTLPGYYGLSAGSWAHWARVWEEDLDWLKGRFDTMEGAGPDGEDRAMMNFTGIPVSRWIDGVLEDKENLDQPNPTRAMVLWGHAPNSQTRQKEMKTAMEKLDLMVVVDPYPTVSAVLQDRTDGVYLLPACTQFETYGSVTASNRSLQWREKIVDPLFESLPDHTILHKFATKFGFADRMFRNIEVNGEEPLIEDITREFNKGMWTIGYTGQSPERMRLHMENQHTFDRTSLRAIGGPADGDYYGMPWPAWGTAEMNHPGTANLYDMSLPVAEGGLTFRARFGVERDGDNLLADGVYSVGSEIQDGYPEFTMQMLIDLGWDGDLTATERATIEWVAGFRDMRPGTEEVGETSQQGELPSDYASKVGGVNWKTDLSGGIQRVAIKHGCAPFGNAKARAVVWTFPDPVPLHREPLYSNRRDLVADYPTYEDKKFWRVPTMYSSIQQNDFSEEYPIILTSGRLVEYEGGGDETRSNPWLAELQQDMFVEINTRDANDLGIRDGAQVWVEGPEGGKVKVMAMVTNRVGTGVAFMPFHFGGHMEGVDLRDKYPDGADPYVLGESTNTAQTYGYDSVTQMQETKATLCKIWAA</sequence>
<keyword evidence="6" id="KW-0500">Molybdenum</keyword>
<dbReference type="Gene3D" id="3.40.50.740">
    <property type="match status" value="1"/>
</dbReference>
<dbReference type="InterPro" id="IPR006657">
    <property type="entry name" value="MoPterin_dinucl-bd_dom"/>
</dbReference>
<comment type="similarity">
    <text evidence="4">Belongs to the prokaryotic molybdopterin-containing oxidoreductase family.</text>
</comment>
<dbReference type="GO" id="GO:0043546">
    <property type="term" value="F:molybdopterin cofactor binding"/>
    <property type="evidence" value="ECO:0007669"/>
    <property type="project" value="InterPro"/>
</dbReference>
<dbReference type="Gene3D" id="2.20.25.90">
    <property type="entry name" value="ADC-like domains"/>
    <property type="match status" value="1"/>
</dbReference>
<dbReference type="PROSITE" id="PS00551">
    <property type="entry name" value="MOLYBDOPTERIN_PROK_1"/>
    <property type="match status" value="1"/>
</dbReference>
<evidence type="ECO:0000256" key="9">
    <source>
        <dbReference type="ARBA" id="ARBA00023002"/>
    </source>
</evidence>
<dbReference type="Gene3D" id="2.40.40.20">
    <property type="match status" value="1"/>
</dbReference>
<dbReference type="Pfam" id="PF00384">
    <property type="entry name" value="Molybdopterin"/>
    <property type="match status" value="1"/>
</dbReference>
<keyword evidence="8" id="KW-0732">Signal</keyword>
<evidence type="ECO:0000256" key="1">
    <source>
        <dbReference type="ARBA" id="ARBA00001942"/>
    </source>
</evidence>
<dbReference type="Pfam" id="PF01568">
    <property type="entry name" value="Molydop_binding"/>
    <property type="match status" value="1"/>
</dbReference>
<keyword evidence="7" id="KW-0479">Metal-binding</keyword>
<dbReference type="InterPro" id="IPR027467">
    <property type="entry name" value="MopterinOxRdtase_cofactor_BS"/>
</dbReference>
<dbReference type="PIRSF" id="PIRSF036643">
    <property type="entry name" value="FDH_alpha"/>
    <property type="match status" value="1"/>
</dbReference>
<dbReference type="SUPFAM" id="SSF50692">
    <property type="entry name" value="ADC-like"/>
    <property type="match status" value="1"/>
</dbReference>
<dbReference type="FunFam" id="2.20.25.90:FF:000006">
    <property type="entry name" value="Formate dehydrogenase alpha subunit"/>
    <property type="match status" value="1"/>
</dbReference>
<evidence type="ECO:0000256" key="11">
    <source>
        <dbReference type="ARBA" id="ARBA00023014"/>
    </source>
</evidence>
<comment type="subcellular location">
    <subcellularLocation>
        <location evidence="3">Cell envelope</location>
    </subcellularLocation>
</comment>
<evidence type="ECO:0000256" key="4">
    <source>
        <dbReference type="ARBA" id="ARBA00010312"/>
    </source>
</evidence>
<keyword evidence="10" id="KW-0408">Iron</keyword>
<dbReference type="EMBL" id="SMZO01000007">
    <property type="protein sequence ID" value="TDL90580.1"/>
    <property type="molecule type" value="Genomic_DNA"/>
</dbReference>
<dbReference type="SMART" id="SM00926">
    <property type="entry name" value="Molybdop_Fe4S4"/>
    <property type="match status" value="1"/>
</dbReference>
<name>A0A4R6B1X6_9RHOB</name>
<dbReference type="InterPro" id="IPR009010">
    <property type="entry name" value="Asp_de-COase-like_dom_sf"/>
</dbReference>